<feature type="non-terminal residue" evidence="2">
    <location>
        <position position="1"/>
    </location>
</feature>
<name>Q4RE05_TETNG</name>
<reference evidence="2" key="2">
    <citation type="submission" date="2004-02" db="EMBL/GenBank/DDBJ databases">
        <authorList>
            <consortium name="Genoscope"/>
            <consortium name="Whitehead Institute Centre for Genome Research"/>
        </authorList>
    </citation>
    <scope>NUCLEOTIDE SEQUENCE</scope>
</reference>
<evidence type="ECO:0000313" key="2">
    <source>
        <dbReference type="EMBL" id="CAG13377.1"/>
    </source>
</evidence>
<keyword evidence="1" id="KW-1133">Transmembrane helix</keyword>
<feature type="transmembrane region" description="Helical" evidence="1">
    <location>
        <begin position="70"/>
        <end position="95"/>
    </location>
</feature>
<protein>
    <submittedName>
        <fullName evidence="2">(spotted green pufferfish) hypothetical protein</fullName>
    </submittedName>
</protein>
<proteinExistence type="predicted"/>
<dbReference type="AlphaFoldDB" id="Q4RE05"/>
<dbReference type="KEGG" id="tng:GSTEN00036091G001"/>
<accession>Q4RE05</accession>
<comment type="caution">
    <text evidence="2">The sequence shown here is derived from an EMBL/GenBank/DDBJ whole genome shotgun (WGS) entry which is preliminary data.</text>
</comment>
<evidence type="ECO:0000256" key="1">
    <source>
        <dbReference type="SAM" id="Phobius"/>
    </source>
</evidence>
<organism evidence="2">
    <name type="scientific">Tetraodon nigroviridis</name>
    <name type="common">Spotted green pufferfish</name>
    <name type="synonym">Chelonodon nigroviridis</name>
    <dbReference type="NCBI Taxonomy" id="99883"/>
    <lineage>
        <taxon>Eukaryota</taxon>
        <taxon>Metazoa</taxon>
        <taxon>Chordata</taxon>
        <taxon>Craniata</taxon>
        <taxon>Vertebrata</taxon>
        <taxon>Euteleostomi</taxon>
        <taxon>Actinopterygii</taxon>
        <taxon>Neopterygii</taxon>
        <taxon>Teleostei</taxon>
        <taxon>Neoteleostei</taxon>
        <taxon>Acanthomorphata</taxon>
        <taxon>Eupercaria</taxon>
        <taxon>Tetraodontiformes</taxon>
        <taxon>Tetradontoidea</taxon>
        <taxon>Tetraodontidae</taxon>
        <taxon>Tetraodon</taxon>
    </lineage>
</organism>
<reference evidence="2" key="1">
    <citation type="journal article" date="2004" name="Nature">
        <title>Genome duplication in the teleost fish Tetraodon nigroviridis reveals the early vertebrate proto-karyotype.</title>
        <authorList>
            <person name="Jaillon O."/>
            <person name="Aury J.-M."/>
            <person name="Brunet F."/>
            <person name="Petit J.-L."/>
            <person name="Stange-Thomann N."/>
            <person name="Mauceli E."/>
            <person name="Bouneau L."/>
            <person name="Fischer C."/>
            <person name="Ozouf-Costaz C."/>
            <person name="Bernot A."/>
            <person name="Nicaud S."/>
            <person name="Jaffe D."/>
            <person name="Fisher S."/>
            <person name="Lutfalla G."/>
            <person name="Dossat C."/>
            <person name="Segurens B."/>
            <person name="Dasilva C."/>
            <person name="Salanoubat M."/>
            <person name="Levy M."/>
            <person name="Boudet N."/>
            <person name="Castellano S."/>
            <person name="Anthouard V."/>
            <person name="Jubin C."/>
            <person name="Castelli V."/>
            <person name="Katinka M."/>
            <person name="Vacherie B."/>
            <person name="Biemont C."/>
            <person name="Skalli Z."/>
            <person name="Cattolico L."/>
            <person name="Poulain J."/>
            <person name="De Berardinis V."/>
            <person name="Cruaud C."/>
            <person name="Duprat S."/>
            <person name="Brottier P."/>
            <person name="Coutanceau J.-P."/>
            <person name="Gouzy J."/>
            <person name="Parra G."/>
            <person name="Lardier G."/>
            <person name="Chapple C."/>
            <person name="McKernan K.J."/>
            <person name="McEwan P."/>
            <person name="Bosak S."/>
            <person name="Kellis M."/>
            <person name="Volff J.-N."/>
            <person name="Guigo R."/>
            <person name="Zody M.C."/>
            <person name="Mesirov J."/>
            <person name="Lindblad-Toh K."/>
            <person name="Birren B."/>
            <person name="Nusbaum C."/>
            <person name="Kahn D."/>
            <person name="Robinson-Rechavi M."/>
            <person name="Laudet V."/>
            <person name="Schachter V."/>
            <person name="Quetier F."/>
            <person name="Saurin W."/>
            <person name="Scarpelli C."/>
            <person name="Wincker P."/>
            <person name="Lander E.S."/>
            <person name="Weissenbach J."/>
            <person name="Roest Crollius H."/>
        </authorList>
    </citation>
    <scope>NUCLEOTIDE SEQUENCE [LARGE SCALE GENOMIC DNA]</scope>
</reference>
<keyword evidence="1" id="KW-0472">Membrane</keyword>
<gene>
    <name evidence="2" type="ORF">GSTENG00036091001</name>
</gene>
<dbReference type="EMBL" id="CAAE01015210">
    <property type="protein sequence ID" value="CAG13377.1"/>
    <property type="molecule type" value="Genomic_DNA"/>
</dbReference>
<keyword evidence="1" id="KW-0812">Transmembrane</keyword>
<sequence>VPPPHGPQQRWEVSAAMIENCPASSRPHLRAAGCQHLSLEESSSLSNSRLPAIACEKPNMVFKTSKNSGILTNLAAVTVQTAFILLLSFGMGTYIHTYIVNF</sequence>